<sequence>MAAHIGDFYARVESRRHAWPAGRDDLHWHLLHDAALVEEHLVAPYRELSHRPGLAPVPAPWIHTTVMHGGPVDQYTNAELTTIVDRVGEACAAIEPFDLIYDRPSVGTVAVECPARPGAPARRLWELTTAVDAGVTGGRFPKIPAGAYYPHVSLAYGVGGLERADRRAMKAWLSDHPGGPVVLRATHLSLVAQRHDRRHITWSPIAVVPLAQAATVTAAA</sequence>
<dbReference type="Gene3D" id="3.90.1140.10">
    <property type="entry name" value="Cyclic phosphodiesterase"/>
    <property type="match status" value="1"/>
</dbReference>
<proteinExistence type="predicted"/>
<evidence type="ECO:0008006" key="3">
    <source>
        <dbReference type="Google" id="ProtNLM"/>
    </source>
</evidence>
<evidence type="ECO:0000313" key="2">
    <source>
        <dbReference type="Proteomes" id="UP000238413"/>
    </source>
</evidence>
<evidence type="ECO:0000313" key="1">
    <source>
        <dbReference type="EMBL" id="AVH61718.1"/>
    </source>
</evidence>
<dbReference type="RefSeq" id="WP_099505261.1">
    <property type="nucleotide sequence ID" value="NZ_CP026653.1"/>
</dbReference>
<gene>
    <name evidence="1" type="ORF">C4B68_40095</name>
</gene>
<dbReference type="SUPFAM" id="SSF55144">
    <property type="entry name" value="LigT-like"/>
    <property type="match status" value="1"/>
</dbReference>
<reference evidence="1 2" key="1">
    <citation type="submission" date="2018-02" db="EMBL/GenBank/DDBJ databases">
        <title>Complete genome sequence of Streptomyces dengpaensis, the producer of angucyclines.</title>
        <authorList>
            <person name="Yumei L."/>
        </authorList>
    </citation>
    <scope>NUCLEOTIDE SEQUENCE [LARGE SCALE GENOMIC DNA]</scope>
    <source>
        <strain evidence="1 2">XZHG99</strain>
        <plasmid evidence="1 2">unnamed1</plasmid>
    </source>
</reference>
<accession>A0ABM6T3P0</accession>
<keyword evidence="2" id="KW-1185">Reference proteome</keyword>
<keyword evidence="1" id="KW-0614">Plasmid</keyword>
<dbReference type="EMBL" id="CP026653">
    <property type="protein sequence ID" value="AVH61718.1"/>
    <property type="molecule type" value="Genomic_DNA"/>
</dbReference>
<protein>
    <recommendedName>
        <fullName evidence="3">2'-5' RNA ligase family protein</fullName>
    </recommendedName>
</protein>
<dbReference type="InterPro" id="IPR009097">
    <property type="entry name" value="Cyclic_Pdiesterase"/>
</dbReference>
<organism evidence="1 2">
    <name type="scientific">Streptomyces dengpaensis</name>
    <dbReference type="NCBI Taxonomy" id="2049881"/>
    <lineage>
        <taxon>Bacteria</taxon>
        <taxon>Bacillati</taxon>
        <taxon>Actinomycetota</taxon>
        <taxon>Actinomycetes</taxon>
        <taxon>Kitasatosporales</taxon>
        <taxon>Streptomycetaceae</taxon>
        <taxon>Streptomyces</taxon>
    </lineage>
</organism>
<dbReference type="Proteomes" id="UP000238413">
    <property type="component" value="Plasmid unnamed1"/>
</dbReference>
<name>A0ABM6T3P0_9ACTN</name>
<geneLocation type="plasmid" evidence="1 2">
    <name>unnamed1</name>
</geneLocation>